<name>A0A3M7SF77_BRAPC</name>
<evidence type="ECO:0000313" key="3">
    <source>
        <dbReference type="Proteomes" id="UP000276133"/>
    </source>
</evidence>
<gene>
    <name evidence="2" type="ORF">BpHYR1_000172</name>
</gene>
<reference evidence="2 3" key="1">
    <citation type="journal article" date="2018" name="Sci. Rep.">
        <title>Genomic signatures of local adaptation to the degree of environmental predictability in rotifers.</title>
        <authorList>
            <person name="Franch-Gras L."/>
            <person name="Hahn C."/>
            <person name="Garcia-Roger E.M."/>
            <person name="Carmona M.J."/>
            <person name="Serra M."/>
            <person name="Gomez A."/>
        </authorList>
    </citation>
    <scope>NUCLEOTIDE SEQUENCE [LARGE SCALE GENOMIC DNA]</scope>
    <source>
        <strain evidence="2">HYR1</strain>
    </source>
</reference>
<proteinExistence type="predicted"/>
<protein>
    <submittedName>
        <fullName evidence="2">Uncharacterized protein</fullName>
    </submittedName>
</protein>
<dbReference type="EMBL" id="REGN01001498">
    <property type="protein sequence ID" value="RNA34325.1"/>
    <property type="molecule type" value="Genomic_DNA"/>
</dbReference>
<dbReference type="Proteomes" id="UP000276133">
    <property type="component" value="Unassembled WGS sequence"/>
</dbReference>
<evidence type="ECO:0000256" key="1">
    <source>
        <dbReference type="SAM" id="Phobius"/>
    </source>
</evidence>
<comment type="caution">
    <text evidence="2">The sequence shown here is derived from an EMBL/GenBank/DDBJ whole genome shotgun (WGS) entry which is preliminary data.</text>
</comment>
<dbReference type="AlphaFoldDB" id="A0A3M7SF77"/>
<accession>A0A3M7SF77</accession>
<keyword evidence="1" id="KW-1133">Transmembrane helix</keyword>
<sequence length="59" mass="6977">MQTKLGSIPSDSPEKLLIFPNVLYILLVSVLCPFILHYLFHYMHLYVYENEEENSLFIT</sequence>
<keyword evidence="1" id="KW-0812">Transmembrane</keyword>
<feature type="transmembrane region" description="Helical" evidence="1">
    <location>
        <begin position="21"/>
        <end position="40"/>
    </location>
</feature>
<evidence type="ECO:0000313" key="2">
    <source>
        <dbReference type="EMBL" id="RNA34325.1"/>
    </source>
</evidence>
<keyword evidence="1" id="KW-0472">Membrane</keyword>
<keyword evidence="3" id="KW-1185">Reference proteome</keyword>
<organism evidence="2 3">
    <name type="scientific">Brachionus plicatilis</name>
    <name type="common">Marine rotifer</name>
    <name type="synonym">Brachionus muelleri</name>
    <dbReference type="NCBI Taxonomy" id="10195"/>
    <lineage>
        <taxon>Eukaryota</taxon>
        <taxon>Metazoa</taxon>
        <taxon>Spiralia</taxon>
        <taxon>Gnathifera</taxon>
        <taxon>Rotifera</taxon>
        <taxon>Eurotatoria</taxon>
        <taxon>Monogononta</taxon>
        <taxon>Pseudotrocha</taxon>
        <taxon>Ploima</taxon>
        <taxon>Brachionidae</taxon>
        <taxon>Brachionus</taxon>
    </lineage>
</organism>